<gene>
    <name evidence="1" type="ORF">LCGC14_0539800</name>
</gene>
<organism evidence="1">
    <name type="scientific">marine sediment metagenome</name>
    <dbReference type="NCBI Taxonomy" id="412755"/>
    <lineage>
        <taxon>unclassified sequences</taxon>
        <taxon>metagenomes</taxon>
        <taxon>ecological metagenomes</taxon>
    </lineage>
</organism>
<dbReference type="EMBL" id="LAZR01000719">
    <property type="protein sequence ID" value="KKN59653.1"/>
    <property type="molecule type" value="Genomic_DNA"/>
</dbReference>
<reference evidence="1" key="1">
    <citation type="journal article" date="2015" name="Nature">
        <title>Complex archaea that bridge the gap between prokaryotes and eukaryotes.</title>
        <authorList>
            <person name="Spang A."/>
            <person name="Saw J.H."/>
            <person name="Jorgensen S.L."/>
            <person name="Zaremba-Niedzwiedzka K."/>
            <person name="Martijn J."/>
            <person name="Lind A.E."/>
            <person name="van Eijk R."/>
            <person name="Schleper C."/>
            <person name="Guy L."/>
            <person name="Ettema T.J."/>
        </authorList>
    </citation>
    <scope>NUCLEOTIDE SEQUENCE</scope>
</reference>
<sequence>MILFGIGDTTFASDPTGRRKSYSVYTTATGKKFYTRIDGRWFYAYPVPPTGFRVGKRVPKNVAGHLSGSRRS</sequence>
<proteinExistence type="predicted"/>
<protein>
    <submittedName>
        <fullName evidence="1">Uncharacterized protein</fullName>
    </submittedName>
</protein>
<dbReference type="AlphaFoldDB" id="A0A0F9V1A6"/>
<name>A0A0F9V1A6_9ZZZZ</name>
<accession>A0A0F9V1A6</accession>
<comment type="caution">
    <text evidence="1">The sequence shown here is derived from an EMBL/GenBank/DDBJ whole genome shotgun (WGS) entry which is preliminary data.</text>
</comment>
<evidence type="ECO:0000313" key="1">
    <source>
        <dbReference type="EMBL" id="KKN59653.1"/>
    </source>
</evidence>